<feature type="transmembrane region" description="Helical" evidence="1">
    <location>
        <begin position="596"/>
        <end position="615"/>
    </location>
</feature>
<name>A0A432YS28_9GAMM</name>
<feature type="transmembrane region" description="Helical" evidence="1">
    <location>
        <begin position="709"/>
        <end position="730"/>
    </location>
</feature>
<feature type="transmembrane region" description="Helical" evidence="1">
    <location>
        <begin position="654"/>
        <end position="674"/>
    </location>
</feature>
<evidence type="ECO:0000313" key="2">
    <source>
        <dbReference type="EMBL" id="RUO64473.1"/>
    </source>
</evidence>
<feature type="transmembrane region" description="Helical" evidence="1">
    <location>
        <begin position="627"/>
        <end position="648"/>
    </location>
</feature>
<accession>A0A432YS28</accession>
<feature type="transmembrane region" description="Helical" evidence="1">
    <location>
        <begin position="299"/>
        <end position="321"/>
    </location>
</feature>
<proteinExistence type="predicted"/>
<dbReference type="Gene3D" id="1.20.1640.10">
    <property type="entry name" value="Multidrug efflux transporter AcrB transmembrane domain"/>
    <property type="match status" value="2"/>
</dbReference>
<comment type="caution">
    <text evidence="2">The sequence shown here is derived from an EMBL/GenBank/DDBJ whole genome shotgun (WGS) entry which is preliminary data.</text>
</comment>
<feature type="transmembrane region" description="Helical" evidence="1">
    <location>
        <begin position="416"/>
        <end position="434"/>
    </location>
</feature>
<keyword evidence="1" id="KW-0812">Transmembrane</keyword>
<dbReference type="SUPFAM" id="SSF82866">
    <property type="entry name" value="Multidrug efflux transporter AcrB transmembrane domain"/>
    <property type="match status" value="2"/>
</dbReference>
<protein>
    <submittedName>
        <fullName evidence="2">RND transporter</fullName>
    </submittedName>
</protein>
<gene>
    <name evidence="2" type="ORF">CWI73_07200</name>
</gene>
<evidence type="ECO:0000256" key="1">
    <source>
        <dbReference type="SAM" id="Phobius"/>
    </source>
</evidence>
<dbReference type="InterPro" id="IPR050545">
    <property type="entry name" value="Mycobact_MmpL"/>
</dbReference>
<feature type="transmembrane region" description="Helical" evidence="1">
    <location>
        <begin position="362"/>
        <end position="384"/>
    </location>
</feature>
<organism evidence="2 3">
    <name type="scientific">Idiomarina piscisalsi</name>
    <dbReference type="NCBI Taxonomy" id="1096243"/>
    <lineage>
        <taxon>Bacteria</taxon>
        <taxon>Pseudomonadati</taxon>
        <taxon>Pseudomonadota</taxon>
        <taxon>Gammaproteobacteria</taxon>
        <taxon>Alteromonadales</taxon>
        <taxon>Idiomarinaceae</taxon>
        <taxon>Idiomarina</taxon>
    </lineage>
</organism>
<evidence type="ECO:0000313" key="3">
    <source>
        <dbReference type="Proteomes" id="UP000288361"/>
    </source>
</evidence>
<keyword evidence="1" id="KW-0472">Membrane</keyword>
<dbReference type="GO" id="GO:0005886">
    <property type="term" value="C:plasma membrane"/>
    <property type="evidence" value="ECO:0007669"/>
    <property type="project" value="TreeGrafter"/>
</dbReference>
<dbReference type="AlphaFoldDB" id="A0A432YS28"/>
<dbReference type="Proteomes" id="UP000288361">
    <property type="component" value="Unassembled WGS sequence"/>
</dbReference>
<dbReference type="RefSeq" id="WP_126752158.1">
    <property type="nucleotide sequence ID" value="NZ_JBHUMT010000001.1"/>
</dbReference>
<sequence>MTRVSRVVFLLILLGLLVAGLSQQLPKASWQSSLADALPNQVSETQRAYLESQQPNTQQLLIAFEQSGHSAGELRTIVESEVAVLLQREPTLKRAELTDTKAFLSFYREHAGRLATKQDTERLRAGQFNGLISDAQSLLQSPEPVLVPVTQDPLLLTQRYLKSLPDLMPGYKNHNGLYSRTDGETVQVLVPLQIAGDALSINQTQQVVAQLHGFIRAVKQTDADISSYRSGLIFHADAGAKQAKQEMTWFGGLSLLLVLSVLIWVFRSPFQLFYTLSLLAVASAFGLLATLFWSSSPHVLMLVFATSFIGLCIDYVIHGFIARSHGASAWKALTPALWLGGLTTIAGYALLLAVPLPLLQQLGVFMAAALFSAVLLVTLTLPWLPKPKQPQAKWQRFCEKAEAGYCRLQRQLPSRWLTVLPVITVVILIAAHASNDSVRLLASSPKPLLEEENYLREHTSFYFSPEVILVAGDTRQQVIERTSLVDESYHAIGISSYYPPISQQQDAIELQRQLFESSEGVAFLQWLGISAPKLNAVEAAHPLEHQFLYPFKDLWLSVVRLKQGQAAASFGDKPWAQVFDPIEHASSALGEYRQSMQVWLGVLLALSFFVLFIFLNRGAALKEKAKASWQVFSVILLSVSTALLIAQLSQPLNLFHWIGAMFVLVLSIDYGVFCASRLQRSHALQAIYLSALTTLVAFGALTFSSTPAIAAFGQVVMVGVLVSVLFCPLITAAPTKDIKKDEVQ</sequence>
<dbReference type="PANTHER" id="PTHR33406:SF13">
    <property type="entry name" value="MEMBRANE PROTEIN YDFJ"/>
    <property type="match status" value="1"/>
</dbReference>
<feature type="transmembrane region" description="Helical" evidence="1">
    <location>
        <begin position="247"/>
        <end position="266"/>
    </location>
</feature>
<dbReference type="PANTHER" id="PTHR33406">
    <property type="entry name" value="MEMBRANE PROTEIN MJ1562-RELATED"/>
    <property type="match status" value="1"/>
</dbReference>
<feature type="transmembrane region" description="Helical" evidence="1">
    <location>
        <begin position="333"/>
        <end position="356"/>
    </location>
</feature>
<keyword evidence="1" id="KW-1133">Transmembrane helix</keyword>
<dbReference type="EMBL" id="PIQA01000004">
    <property type="protein sequence ID" value="RUO64473.1"/>
    <property type="molecule type" value="Genomic_DNA"/>
</dbReference>
<reference evidence="2 3" key="1">
    <citation type="journal article" date="2011" name="Front. Microbiol.">
        <title>Genomic signatures of strain selection and enhancement in Bacillus atrophaeus var. globigii, a historical biowarfare simulant.</title>
        <authorList>
            <person name="Gibbons H.S."/>
            <person name="Broomall S.M."/>
            <person name="McNew L.A."/>
            <person name="Daligault H."/>
            <person name="Chapman C."/>
            <person name="Bruce D."/>
            <person name="Karavis M."/>
            <person name="Krepps M."/>
            <person name="McGregor P.A."/>
            <person name="Hong C."/>
            <person name="Park K.H."/>
            <person name="Akmal A."/>
            <person name="Feldman A."/>
            <person name="Lin J.S."/>
            <person name="Chang W.E."/>
            <person name="Higgs B.W."/>
            <person name="Demirev P."/>
            <person name="Lindquist J."/>
            <person name="Liem A."/>
            <person name="Fochler E."/>
            <person name="Read T.D."/>
            <person name="Tapia R."/>
            <person name="Johnson S."/>
            <person name="Bishop-Lilly K.A."/>
            <person name="Detter C."/>
            <person name="Han C."/>
            <person name="Sozhamannan S."/>
            <person name="Rosenzweig C.N."/>
            <person name="Skowronski E.W."/>
        </authorList>
    </citation>
    <scope>NUCLEOTIDE SEQUENCE [LARGE SCALE GENOMIC DNA]</scope>
    <source>
        <strain evidence="2 3">TPS4-2</strain>
    </source>
</reference>
<feature type="transmembrane region" description="Helical" evidence="1">
    <location>
        <begin position="273"/>
        <end position="293"/>
    </location>
</feature>
<feature type="transmembrane region" description="Helical" evidence="1">
    <location>
        <begin position="686"/>
        <end position="703"/>
    </location>
</feature>